<sequence>MIKYRAMVQALDGGYIIRRLDLLKLYIEQDSEAKVLTQQKEFSKRKPAEKKTRFEDESWDEVLKQVKELTQKIKNPQQREPKPRNEGKESVKEALNKLKTISEAVNSPRRNWKNSKEKRFPQNNQPYRPRNPLLPFSSNYQPYIPAQMAPRPPLKCAYCKEKGHSATRCTQLAEDFDKRIVRTQGASYLFPNYQRVPMEGNENVKDIVRAFAKEKAQLNKKFIEKPIFKPKPEEEVKPTKNKSKYKSTSITNVEDWSNWKPPTISSANDSLNHQLD</sequence>
<feature type="compositionally biased region" description="Polar residues" evidence="2">
    <location>
        <begin position="263"/>
        <end position="276"/>
    </location>
</feature>
<feature type="region of interest" description="Disordered" evidence="2">
    <location>
        <begin position="69"/>
        <end position="133"/>
    </location>
</feature>
<name>A0A9Q3I2Z3_9BASI</name>
<comment type="caution">
    <text evidence="3">The sequence shown here is derived from an EMBL/GenBank/DDBJ whole genome shotgun (WGS) entry which is preliminary data.</text>
</comment>
<organism evidence="3 4">
    <name type="scientific">Austropuccinia psidii MF-1</name>
    <dbReference type="NCBI Taxonomy" id="1389203"/>
    <lineage>
        <taxon>Eukaryota</taxon>
        <taxon>Fungi</taxon>
        <taxon>Dikarya</taxon>
        <taxon>Basidiomycota</taxon>
        <taxon>Pucciniomycotina</taxon>
        <taxon>Pucciniomycetes</taxon>
        <taxon>Pucciniales</taxon>
        <taxon>Sphaerophragmiaceae</taxon>
        <taxon>Austropuccinia</taxon>
    </lineage>
</organism>
<dbReference type="GO" id="GO:0008270">
    <property type="term" value="F:zinc ion binding"/>
    <property type="evidence" value="ECO:0007669"/>
    <property type="project" value="InterPro"/>
</dbReference>
<dbReference type="OrthoDB" id="5102063at2759"/>
<dbReference type="AlphaFoldDB" id="A0A9Q3I2Z3"/>
<evidence type="ECO:0000313" key="3">
    <source>
        <dbReference type="EMBL" id="MBW0527636.1"/>
    </source>
</evidence>
<feature type="compositionally biased region" description="Polar residues" evidence="2">
    <location>
        <begin position="246"/>
        <end position="255"/>
    </location>
</feature>
<feature type="compositionally biased region" description="Basic and acidic residues" evidence="2">
    <location>
        <begin position="69"/>
        <end position="96"/>
    </location>
</feature>
<feature type="compositionally biased region" description="Basic and acidic residues" evidence="2">
    <location>
        <begin position="227"/>
        <end position="238"/>
    </location>
</feature>
<reference evidence="3" key="1">
    <citation type="submission" date="2021-03" db="EMBL/GenBank/DDBJ databases">
        <title>Draft genome sequence of rust myrtle Austropuccinia psidii MF-1, a brazilian biotype.</title>
        <authorList>
            <person name="Quecine M.C."/>
            <person name="Pachon D.M.R."/>
            <person name="Bonatelli M.L."/>
            <person name="Correr F.H."/>
            <person name="Franceschini L.M."/>
            <person name="Leite T.F."/>
            <person name="Margarido G.R.A."/>
            <person name="Almeida C.A."/>
            <person name="Ferrarezi J.A."/>
            <person name="Labate C.A."/>
        </authorList>
    </citation>
    <scope>NUCLEOTIDE SEQUENCE</scope>
    <source>
        <strain evidence="3">MF-1</strain>
    </source>
</reference>
<dbReference type="Proteomes" id="UP000765509">
    <property type="component" value="Unassembled WGS sequence"/>
</dbReference>
<evidence type="ECO:0008006" key="5">
    <source>
        <dbReference type="Google" id="ProtNLM"/>
    </source>
</evidence>
<dbReference type="GO" id="GO:0003676">
    <property type="term" value="F:nucleic acid binding"/>
    <property type="evidence" value="ECO:0007669"/>
    <property type="project" value="InterPro"/>
</dbReference>
<dbReference type="EMBL" id="AVOT02033692">
    <property type="protein sequence ID" value="MBW0527636.1"/>
    <property type="molecule type" value="Genomic_DNA"/>
</dbReference>
<evidence type="ECO:0000256" key="2">
    <source>
        <dbReference type="SAM" id="MobiDB-lite"/>
    </source>
</evidence>
<dbReference type="InterPro" id="IPR036875">
    <property type="entry name" value="Znf_CCHC_sf"/>
</dbReference>
<accession>A0A9Q3I2Z3</accession>
<gene>
    <name evidence="3" type="ORF">O181_067351</name>
</gene>
<proteinExistence type="predicted"/>
<evidence type="ECO:0000313" key="4">
    <source>
        <dbReference type="Proteomes" id="UP000765509"/>
    </source>
</evidence>
<keyword evidence="4" id="KW-1185">Reference proteome</keyword>
<keyword evidence="1" id="KW-0507">mRNA processing</keyword>
<protein>
    <recommendedName>
        <fullName evidence="5">CCHC-type domain-containing protein</fullName>
    </recommendedName>
</protein>
<feature type="compositionally biased region" description="Low complexity" evidence="2">
    <location>
        <begin position="121"/>
        <end position="133"/>
    </location>
</feature>
<feature type="region of interest" description="Disordered" evidence="2">
    <location>
        <begin position="227"/>
        <end position="276"/>
    </location>
</feature>
<dbReference type="GO" id="GO:0006397">
    <property type="term" value="P:mRNA processing"/>
    <property type="evidence" value="ECO:0007669"/>
    <property type="project" value="UniProtKB-KW"/>
</dbReference>
<dbReference type="SUPFAM" id="SSF57756">
    <property type="entry name" value="Retrovirus zinc finger-like domains"/>
    <property type="match status" value="1"/>
</dbReference>
<evidence type="ECO:0000256" key="1">
    <source>
        <dbReference type="ARBA" id="ARBA00022664"/>
    </source>
</evidence>